<dbReference type="Proteomes" id="UP000467132">
    <property type="component" value="Unassembled WGS sequence"/>
</dbReference>
<accession>A0A845QUN1</accession>
<evidence type="ECO:0000256" key="2">
    <source>
        <dbReference type="PROSITE-ProRule" id="PRU00335"/>
    </source>
</evidence>
<keyword evidence="5" id="KW-1185">Reference proteome</keyword>
<dbReference type="PROSITE" id="PS50977">
    <property type="entry name" value="HTH_TETR_2"/>
    <property type="match status" value="1"/>
</dbReference>
<dbReference type="Pfam" id="PF00440">
    <property type="entry name" value="TetR_N"/>
    <property type="match status" value="1"/>
</dbReference>
<dbReference type="AlphaFoldDB" id="A0A845QUN1"/>
<comment type="caution">
    <text evidence="4">The sequence shown here is derived from an EMBL/GenBank/DDBJ whole genome shotgun (WGS) entry which is preliminary data.</text>
</comment>
<evidence type="ECO:0000313" key="4">
    <source>
        <dbReference type="EMBL" id="NBI05509.1"/>
    </source>
</evidence>
<gene>
    <name evidence="4" type="ORF">D3Z33_01420</name>
</gene>
<reference evidence="4 5" key="1">
    <citation type="submission" date="2018-08" db="EMBL/GenBank/DDBJ databases">
        <title>Murine metabolic-syndrome-specific gut microbial biobank.</title>
        <authorList>
            <person name="Liu C."/>
        </authorList>
    </citation>
    <scope>NUCLEOTIDE SEQUENCE [LARGE SCALE GENOMIC DNA]</scope>
    <source>
        <strain evidence="4 5">583</strain>
    </source>
</reference>
<dbReference type="Gene3D" id="1.10.357.10">
    <property type="entry name" value="Tetracycline Repressor, domain 2"/>
    <property type="match status" value="1"/>
</dbReference>
<dbReference type="PANTHER" id="PTHR43479:SF7">
    <property type="entry name" value="TETR-FAMILY TRANSCRIPTIONAL REGULATOR"/>
    <property type="match status" value="1"/>
</dbReference>
<dbReference type="InterPro" id="IPR039532">
    <property type="entry name" value="TetR_C_Firmicutes"/>
</dbReference>
<dbReference type="GO" id="GO:0003677">
    <property type="term" value="F:DNA binding"/>
    <property type="evidence" value="ECO:0007669"/>
    <property type="project" value="UniProtKB-UniRule"/>
</dbReference>
<evidence type="ECO:0000256" key="1">
    <source>
        <dbReference type="ARBA" id="ARBA00023125"/>
    </source>
</evidence>
<name>A0A845QUN1_9CLOT</name>
<dbReference type="InterPro" id="IPR001647">
    <property type="entry name" value="HTH_TetR"/>
</dbReference>
<dbReference type="OrthoDB" id="9810250at2"/>
<sequence length="183" mass="21659">MTKRALASSLKKFMEKRPLNKISVREIVEDCGVNRKTFYYHFSNIYDLVRWMFEEEAIEVVKQYDLITDYKDAILFVMNYVEKNNHICNCALDGLGRNELKHFFQKDFLSIVGNIVEQLSENMDVPSDYKIFIINFYTEALAALLISWIQDKDHKDKEDMVKYISITLYETIKQALKTAEREL</sequence>
<protein>
    <submittedName>
        <fullName evidence="4">TetR family transcriptional regulator</fullName>
    </submittedName>
</protein>
<feature type="DNA-binding region" description="H-T-H motif" evidence="2">
    <location>
        <begin position="23"/>
        <end position="42"/>
    </location>
</feature>
<evidence type="ECO:0000259" key="3">
    <source>
        <dbReference type="PROSITE" id="PS50977"/>
    </source>
</evidence>
<proteinExistence type="predicted"/>
<keyword evidence="1 2" id="KW-0238">DNA-binding</keyword>
<dbReference type="Pfam" id="PF14278">
    <property type="entry name" value="TetR_C_8"/>
    <property type="match status" value="1"/>
</dbReference>
<dbReference type="InterPro" id="IPR009057">
    <property type="entry name" value="Homeodomain-like_sf"/>
</dbReference>
<dbReference type="EMBL" id="QXXA01000003">
    <property type="protein sequence ID" value="NBI05509.1"/>
    <property type="molecule type" value="Genomic_DNA"/>
</dbReference>
<feature type="domain" description="HTH tetR-type" evidence="3">
    <location>
        <begin position="1"/>
        <end position="60"/>
    </location>
</feature>
<evidence type="ECO:0000313" key="5">
    <source>
        <dbReference type="Proteomes" id="UP000467132"/>
    </source>
</evidence>
<dbReference type="SUPFAM" id="SSF46689">
    <property type="entry name" value="Homeodomain-like"/>
    <property type="match status" value="1"/>
</dbReference>
<organism evidence="4 5">
    <name type="scientific">Senegalia massiliensis</name>
    <dbReference type="NCBI Taxonomy" id="1720316"/>
    <lineage>
        <taxon>Bacteria</taxon>
        <taxon>Bacillati</taxon>
        <taxon>Bacillota</taxon>
        <taxon>Clostridia</taxon>
        <taxon>Eubacteriales</taxon>
        <taxon>Clostridiaceae</taxon>
        <taxon>Senegalia</taxon>
    </lineage>
</organism>
<dbReference type="InterPro" id="IPR050624">
    <property type="entry name" value="HTH-type_Tx_Regulator"/>
</dbReference>
<dbReference type="PANTHER" id="PTHR43479">
    <property type="entry name" value="ACREF/ENVCD OPERON REPRESSOR-RELATED"/>
    <property type="match status" value="1"/>
</dbReference>